<feature type="signal peptide" evidence="4">
    <location>
        <begin position="1"/>
        <end position="18"/>
    </location>
</feature>
<evidence type="ECO:0000256" key="4">
    <source>
        <dbReference type="SAM" id="SignalP"/>
    </source>
</evidence>
<evidence type="ECO:0000256" key="3">
    <source>
        <dbReference type="SAM" id="MobiDB-lite"/>
    </source>
</evidence>
<dbReference type="GO" id="GO:0005975">
    <property type="term" value="P:carbohydrate metabolic process"/>
    <property type="evidence" value="ECO:0007669"/>
    <property type="project" value="InterPro"/>
</dbReference>
<keyword evidence="1 6" id="KW-0378">Hydrolase</keyword>
<dbReference type="PANTHER" id="PTHR45708:SF49">
    <property type="entry name" value="ENDOCHITINASE"/>
    <property type="match status" value="1"/>
</dbReference>
<dbReference type="GO" id="GO:0008061">
    <property type="term" value="F:chitin binding"/>
    <property type="evidence" value="ECO:0007669"/>
    <property type="project" value="InterPro"/>
</dbReference>
<evidence type="ECO:0000313" key="6">
    <source>
        <dbReference type="EMBL" id="KZV83561.1"/>
    </source>
</evidence>
<gene>
    <name evidence="6" type="ORF">EXIGLDRAFT_655925</name>
</gene>
<dbReference type="SMART" id="SM00636">
    <property type="entry name" value="Glyco_18"/>
    <property type="match status" value="1"/>
</dbReference>
<evidence type="ECO:0000256" key="2">
    <source>
        <dbReference type="ARBA" id="ARBA00023295"/>
    </source>
</evidence>
<dbReference type="InterPro" id="IPR001223">
    <property type="entry name" value="Glyco_hydro18_cat"/>
</dbReference>
<proteinExistence type="predicted"/>
<dbReference type="AlphaFoldDB" id="A0A165D0F1"/>
<name>A0A165D0F1_EXIGL</name>
<dbReference type="STRING" id="1314781.A0A165D0F1"/>
<dbReference type="OrthoDB" id="73875at2759"/>
<keyword evidence="7" id="KW-1185">Reference proteome</keyword>
<dbReference type="Proteomes" id="UP000077266">
    <property type="component" value="Unassembled WGS sequence"/>
</dbReference>
<dbReference type="CDD" id="cd02871">
    <property type="entry name" value="GH18_chitinase_D-like"/>
    <property type="match status" value="1"/>
</dbReference>
<evidence type="ECO:0000256" key="1">
    <source>
        <dbReference type="ARBA" id="ARBA00022801"/>
    </source>
</evidence>
<keyword evidence="4" id="KW-0732">Signal</keyword>
<dbReference type="InterPro" id="IPR017853">
    <property type="entry name" value="GH"/>
</dbReference>
<dbReference type="InterPro" id="IPR011583">
    <property type="entry name" value="Chitinase_II/V-like_cat"/>
</dbReference>
<evidence type="ECO:0000259" key="5">
    <source>
        <dbReference type="PROSITE" id="PS51910"/>
    </source>
</evidence>
<feature type="chain" id="PRO_5007856307" evidence="4">
    <location>
        <begin position="19"/>
        <end position="437"/>
    </location>
</feature>
<feature type="region of interest" description="Disordered" evidence="3">
    <location>
        <begin position="26"/>
        <end position="94"/>
    </location>
</feature>
<sequence>MKAASLSAMLVLAGLAVAAPFNATKPVAKRQCQAPLPPTTTVAPPPPETTVAPPPPPETTAPPPPETTAAPPPETSAPAPEPTSDPGSGGGAGGVKGLKKHALIGYLHSSFANGAGYIPMKDVSDDWDVINLSFGEPDSPDTGNIMYHMCPQTECPNVESEEDFIAAVKEKVAKGKLVQLSIGGEKGQVRLETEAARDKFVETVGGIIDKYSLTGIDIDFEGQSMHLDAGDTDFEKPTTAVVVNLISALKTLKGKYGDNFALTMAPETFFVQLAATFYGSGDFGGQDPRAGSFIPVIHALRDELTILHVQDYNSGPINDLDGTAQNMGSSDFHVAMSDILLNGFAVGGKADKIFPPLRPDQVGFGAPSSTGAGNGYIDTTQLQAAIDCITKGSSCGSYKTKAGPYPDFRGIMTWSINWDEFNGGAFRKAMRPYLDSL</sequence>
<evidence type="ECO:0000313" key="7">
    <source>
        <dbReference type="Proteomes" id="UP000077266"/>
    </source>
</evidence>
<dbReference type="InParanoid" id="A0A165D0F1"/>
<dbReference type="EMBL" id="KV426265">
    <property type="protein sequence ID" value="KZV83561.1"/>
    <property type="molecule type" value="Genomic_DNA"/>
</dbReference>
<dbReference type="Pfam" id="PF00704">
    <property type="entry name" value="Glyco_hydro_18"/>
    <property type="match status" value="1"/>
</dbReference>
<protein>
    <submittedName>
        <fullName evidence="6">Glycoside hydrolase</fullName>
    </submittedName>
</protein>
<organism evidence="6 7">
    <name type="scientific">Exidia glandulosa HHB12029</name>
    <dbReference type="NCBI Taxonomy" id="1314781"/>
    <lineage>
        <taxon>Eukaryota</taxon>
        <taxon>Fungi</taxon>
        <taxon>Dikarya</taxon>
        <taxon>Basidiomycota</taxon>
        <taxon>Agaricomycotina</taxon>
        <taxon>Agaricomycetes</taxon>
        <taxon>Auriculariales</taxon>
        <taxon>Exidiaceae</taxon>
        <taxon>Exidia</taxon>
    </lineage>
</organism>
<accession>A0A165D0F1</accession>
<keyword evidence="2" id="KW-0326">Glycosidase</keyword>
<feature type="domain" description="GH18" evidence="5">
    <location>
        <begin position="101"/>
        <end position="437"/>
    </location>
</feature>
<dbReference type="InterPro" id="IPR050542">
    <property type="entry name" value="Glycosyl_Hydrlase18_Chitinase"/>
</dbReference>
<dbReference type="GO" id="GO:0016798">
    <property type="term" value="F:hydrolase activity, acting on glycosyl bonds"/>
    <property type="evidence" value="ECO:0007669"/>
    <property type="project" value="UniProtKB-KW"/>
</dbReference>
<dbReference type="Gene3D" id="3.20.20.80">
    <property type="entry name" value="Glycosidases"/>
    <property type="match status" value="1"/>
</dbReference>
<feature type="compositionally biased region" description="Pro residues" evidence="3">
    <location>
        <begin position="35"/>
        <end position="83"/>
    </location>
</feature>
<dbReference type="PROSITE" id="PS51910">
    <property type="entry name" value="GH18_2"/>
    <property type="match status" value="1"/>
</dbReference>
<reference evidence="6 7" key="1">
    <citation type="journal article" date="2016" name="Mol. Biol. Evol.">
        <title>Comparative Genomics of Early-Diverging Mushroom-Forming Fungi Provides Insights into the Origins of Lignocellulose Decay Capabilities.</title>
        <authorList>
            <person name="Nagy L.G."/>
            <person name="Riley R."/>
            <person name="Tritt A."/>
            <person name="Adam C."/>
            <person name="Daum C."/>
            <person name="Floudas D."/>
            <person name="Sun H."/>
            <person name="Yadav J.S."/>
            <person name="Pangilinan J."/>
            <person name="Larsson K.H."/>
            <person name="Matsuura K."/>
            <person name="Barry K."/>
            <person name="Labutti K."/>
            <person name="Kuo R."/>
            <person name="Ohm R.A."/>
            <person name="Bhattacharya S.S."/>
            <person name="Shirouzu T."/>
            <person name="Yoshinaga Y."/>
            <person name="Martin F.M."/>
            <person name="Grigoriev I.V."/>
            <person name="Hibbett D.S."/>
        </authorList>
    </citation>
    <scope>NUCLEOTIDE SEQUENCE [LARGE SCALE GENOMIC DNA]</scope>
    <source>
        <strain evidence="6 7">HHB12029</strain>
    </source>
</reference>
<dbReference type="PANTHER" id="PTHR45708">
    <property type="entry name" value="ENDOCHITINASE"/>
    <property type="match status" value="1"/>
</dbReference>
<dbReference type="SUPFAM" id="SSF51445">
    <property type="entry name" value="(Trans)glycosidases"/>
    <property type="match status" value="1"/>
</dbReference>